<organism evidence="7 8">
    <name type="scientific">Arthrobacter rhombi</name>
    <dbReference type="NCBI Taxonomy" id="71253"/>
    <lineage>
        <taxon>Bacteria</taxon>
        <taxon>Bacillati</taxon>
        <taxon>Actinomycetota</taxon>
        <taxon>Actinomycetes</taxon>
        <taxon>Micrococcales</taxon>
        <taxon>Micrococcaceae</taxon>
        <taxon>Arthrobacter</taxon>
    </lineage>
</organism>
<name>A0A1R4GUA3_9MICC</name>
<feature type="domain" description="Fibronectin type-III" evidence="6">
    <location>
        <begin position="1655"/>
        <end position="1748"/>
    </location>
</feature>
<dbReference type="GO" id="GO:0016798">
    <property type="term" value="F:hydrolase activity, acting on glycosyl bonds"/>
    <property type="evidence" value="ECO:0007669"/>
    <property type="project" value="UniProtKB-KW"/>
</dbReference>
<accession>A0A1R4GUA3</accession>
<evidence type="ECO:0000313" key="8">
    <source>
        <dbReference type="Proteomes" id="UP000195913"/>
    </source>
</evidence>
<dbReference type="SMART" id="SM00060">
    <property type="entry name" value="FN3"/>
    <property type="match status" value="4"/>
</dbReference>
<dbReference type="EMBL" id="FUHW01000044">
    <property type="protein sequence ID" value="SJM71826.1"/>
    <property type="molecule type" value="Genomic_DNA"/>
</dbReference>
<evidence type="ECO:0000256" key="5">
    <source>
        <dbReference type="SAM" id="Phobius"/>
    </source>
</evidence>
<feature type="region of interest" description="Disordered" evidence="4">
    <location>
        <begin position="1540"/>
        <end position="1574"/>
    </location>
</feature>
<dbReference type="PANTHER" id="PTHR13817">
    <property type="entry name" value="TITIN"/>
    <property type="match status" value="1"/>
</dbReference>
<proteinExistence type="predicted"/>
<dbReference type="CDD" id="cd00063">
    <property type="entry name" value="FN3"/>
    <property type="match status" value="3"/>
</dbReference>
<dbReference type="InterPro" id="IPR036116">
    <property type="entry name" value="FN3_sf"/>
</dbReference>
<feature type="region of interest" description="Disordered" evidence="4">
    <location>
        <begin position="363"/>
        <end position="408"/>
    </location>
</feature>
<feature type="compositionally biased region" description="Polar residues" evidence="4">
    <location>
        <begin position="1733"/>
        <end position="1744"/>
    </location>
</feature>
<keyword evidence="1" id="KW-0677">Repeat</keyword>
<feature type="compositionally biased region" description="Polar residues" evidence="4">
    <location>
        <begin position="1560"/>
        <end position="1572"/>
    </location>
</feature>
<keyword evidence="3" id="KW-0119">Carbohydrate metabolism</keyword>
<feature type="region of interest" description="Disordered" evidence="4">
    <location>
        <begin position="1822"/>
        <end position="1850"/>
    </location>
</feature>
<feature type="domain" description="Fibronectin type-III" evidence="6">
    <location>
        <begin position="1554"/>
        <end position="1648"/>
    </location>
</feature>
<feature type="region of interest" description="Disordered" evidence="4">
    <location>
        <begin position="1733"/>
        <end position="1761"/>
    </location>
</feature>
<keyword evidence="5" id="KW-1133">Transmembrane helix</keyword>
<reference evidence="7 8" key="1">
    <citation type="submission" date="2017-02" db="EMBL/GenBank/DDBJ databases">
        <authorList>
            <person name="Peterson S.W."/>
        </authorList>
    </citation>
    <scope>NUCLEOTIDE SEQUENCE [LARGE SCALE GENOMIC DNA]</scope>
    <source>
        <strain evidence="7 8">B Ar 00.02</strain>
    </source>
</reference>
<keyword evidence="2" id="KW-0326">Glycosidase</keyword>
<feature type="compositionally biased region" description="Polar residues" evidence="4">
    <location>
        <begin position="1875"/>
        <end position="1886"/>
    </location>
</feature>
<keyword evidence="2" id="KW-0378">Hydrolase</keyword>
<evidence type="ECO:0000259" key="6">
    <source>
        <dbReference type="PROSITE" id="PS50853"/>
    </source>
</evidence>
<dbReference type="InterPro" id="IPR003961">
    <property type="entry name" value="FN3_dom"/>
</dbReference>
<evidence type="ECO:0000256" key="3">
    <source>
        <dbReference type="ARBA" id="ARBA00023326"/>
    </source>
</evidence>
<evidence type="ECO:0000256" key="1">
    <source>
        <dbReference type="ARBA" id="ARBA00022737"/>
    </source>
</evidence>
<dbReference type="Proteomes" id="UP000195913">
    <property type="component" value="Unassembled WGS sequence"/>
</dbReference>
<feature type="region of interest" description="Disordered" evidence="4">
    <location>
        <begin position="1875"/>
        <end position="1938"/>
    </location>
</feature>
<dbReference type="NCBIfam" id="NF012211">
    <property type="entry name" value="tand_rpt_95"/>
    <property type="match status" value="3"/>
</dbReference>
<dbReference type="Pfam" id="PF00041">
    <property type="entry name" value="fn3"/>
    <property type="match status" value="3"/>
</dbReference>
<feature type="compositionally biased region" description="Basic and acidic residues" evidence="4">
    <location>
        <begin position="367"/>
        <end position="384"/>
    </location>
</feature>
<dbReference type="Pfam" id="PF17963">
    <property type="entry name" value="Big_9"/>
    <property type="match status" value="7"/>
</dbReference>
<dbReference type="Gene3D" id="2.60.40.10">
    <property type="entry name" value="Immunoglobulins"/>
    <property type="match status" value="4"/>
</dbReference>
<feature type="domain" description="Fibronectin type-III" evidence="6">
    <location>
        <begin position="1469"/>
        <end position="1553"/>
    </location>
</feature>
<dbReference type="Gene3D" id="2.60.40.2810">
    <property type="match status" value="3"/>
</dbReference>
<dbReference type="RefSeq" id="WP_087000619.1">
    <property type="nucleotide sequence ID" value="NZ_FUHW01000044.1"/>
</dbReference>
<feature type="transmembrane region" description="Helical" evidence="5">
    <location>
        <begin position="12"/>
        <end position="36"/>
    </location>
</feature>
<dbReference type="InterPro" id="IPR050964">
    <property type="entry name" value="Striated_Muscle_Regulatory"/>
</dbReference>
<sequence>MSRWGANPGKSTGFKVAAVSAVSALAITGAIIYPGFKTADVDLNDGGVWVVNKELNKVGHLNYQSKTLDGGVLTPLPDYDLEQDAEHVFVRNLEQGALTTIDPAMVQFADDNALPANSSFSYGSDVVSVTDADHGVVYATATENLGGFASQDTPPLLEAKGQVLTAVGTDDTVWAVDVEAHKFFSWVAESDGSFTQESEQDVEELGDASEAQLSVVGDTAVLFDEKTGKVTTSAGKTSTVVDPEGGQLQAPGPDTDHAVIALGNKLADVPLGGGETEYLPLKASGTAIQPVRVGECTYAAWQGSAQYVRDCDDDSQDVNRQVPELPGGADLQFRVNRDVVVLNDVTSGQVWLVNDGMQIVSNWSDLEPPKGKGEAKKEDSKEVTDAIELPNRTEKNKKPITKPDSFGVRAGRTTALPVLFNDVDPDGDLLTASLDGKQPTLGTLQEVNDGTGFQMVVPEDATGSTSFTYRADDGRGGEATEKATVRVVPEDENHKPSQERVTTLRVQQGEAVTQNILSDWIDPDGDDLQLLGGSSDDKDIIRIRPDGALTFQDNGKKVGRKEITVQVSDGREGAQGRVVVEVLPKTATPPVTATDHVTANVGEEVTFSPLKNDLDPGGSELRLATVESVNGVEVKSNTDTGTVTIRGERTGTFYAKYVATNGPASAPGLVRIDIKDPEQNSGNPIAVRDVALLPAGQDVLVNVLGNDSDPAGGVLVLTGADVADDAPFTVSVERNSFVRITDVRGLTEPKKVQYTVSNGSGVSTGEINVIPVPAPPKLDPPRPNTDDVVVRAGDVATVDVLENDIHPNGAELTLLPDLKEAEDLGKGSLISVADSTVRFRAGEFDGKPHNVSAVYTVAGPDGQEANARVNFHVQPVDVADNAPPSPEQITGRVFAGGTTAIAVPLGGIDPDGDSVTLVQLGGAPQLGSAKVKGSAIEYTASRNSSGTDVFSYVVEDRLGARATGTVMVGVAPLSTTNNPPVAVNDSITVRPDRPVAVDVMSNDTDPDGDQITLVDDVQTSNGVDAKVSNGRIVVTSPKQKGSLSVRYTITDGRGGTASATLTVEADPEAKLLAPIARDDHASLQEVVGKEDVTLPILDNDEDPDGRIEDLDITLPDDPATANVTQDNQLKVKLTDDSQVIAYTITDQDDLSSTAFAIVPGVGGARPVLRSDKPQEVMAGESLKLDLEELVQVRDGHQPRLTDESKVSSVPENDGKLVRSATELTFKSAKEYSGPASVTVEVTDGSGPDDRDGLDSVLSIPIKVLPRPEDNEAPSIQSNSLDVAQGEDPARLDLSQIASDPDGDELEFSVGEQNIEGVKTELVDGHFLTASADVKTPKGSKGSVKVSVSDGHNDAVSASITLNVLASTRELPVAVADTVEDAQQGKKVVVDVLANDHNPYEDQGPLKIIGATGQQGDGGAEIRGDQLAITPDQDFVGTMTVQYTIGDVTEDPDRQVDGTVTLNVKGKPEAPGLPLVESTGDSKAVLSWDAPSNNGSPIESYTVSGDGVEQSCATTTCTINGLKNDHVYNFSVTATNAVGESSASASSADARPDVEPEQPGAPTSSSGDEQATVNWAPPVSRGSAVTSYSLEISPAPATGVSQVTGVTGTSHTWKGLKNGVSYQFRVRAVNKADKPSQWSNYSSSVIPAGKPFQPTAPVAVRAESAVNGGVVNVSWKAPGNNGAPIQGYTLKVLAGGSTVKTIDGISSGTTKQSVTGLKTTGSYTFSVTAKNKVGTSPASGKSTAVTPYGRPKTIGKPTAQATGTNNKVKLSFQKPGANGSSITGYQYSTDGGSWTSIGGPGSVITTNANGASHSWRVRALNAAGAADSSPASNSTSSYGPLKDGGGRSASHGDDWIKFTWNSKSSDYANGRPVTLKTSISGTSTPNDGSEKVNVGWETTRKLTVTATDSEGKHSLSKSISETSNKKPDPPEPTVHLSRGNPVTKNDCSINCYYFKVKLEEFSPSSSFRIQCYNTKSGSRHKFSTSTGTLIRTNSAGEAKGQAECYHGAKTQKEPLYAKVDGVWSQAVTGW</sequence>
<dbReference type="InterPro" id="IPR013783">
    <property type="entry name" value="Ig-like_fold"/>
</dbReference>
<keyword evidence="3" id="KW-0624">Polysaccharide degradation</keyword>
<evidence type="ECO:0000256" key="2">
    <source>
        <dbReference type="ARBA" id="ARBA00023295"/>
    </source>
</evidence>
<feature type="compositionally biased region" description="Low complexity" evidence="4">
    <location>
        <begin position="1824"/>
        <end position="1836"/>
    </location>
</feature>
<keyword evidence="5" id="KW-0812">Transmembrane</keyword>
<evidence type="ECO:0000313" key="7">
    <source>
        <dbReference type="EMBL" id="SJM71826.1"/>
    </source>
</evidence>
<keyword evidence="8" id="KW-1185">Reference proteome</keyword>
<dbReference type="PANTHER" id="PTHR13817:SF151">
    <property type="entry name" value="TITIN"/>
    <property type="match status" value="1"/>
</dbReference>
<gene>
    <name evidence="7" type="ORF">FM101_13900</name>
</gene>
<keyword evidence="5" id="KW-0472">Membrane</keyword>
<dbReference type="SUPFAM" id="SSF49265">
    <property type="entry name" value="Fibronectin type III"/>
    <property type="match status" value="2"/>
</dbReference>
<dbReference type="PROSITE" id="PS50853">
    <property type="entry name" value="FN3"/>
    <property type="match status" value="3"/>
</dbReference>
<evidence type="ECO:0000256" key="4">
    <source>
        <dbReference type="SAM" id="MobiDB-lite"/>
    </source>
</evidence>
<protein>
    <submittedName>
        <fullName evidence="7">Fibronectin, type III domain protein</fullName>
    </submittedName>
</protein>
<dbReference type="GO" id="GO:0000272">
    <property type="term" value="P:polysaccharide catabolic process"/>
    <property type="evidence" value="ECO:0007669"/>
    <property type="project" value="UniProtKB-KW"/>
</dbReference>